<name>A0A158Q6Z6_9BILA</name>
<dbReference type="STRING" id="1147741.A0A158Q6Z6"/>
<evidence type="ECO:0000313" key="1">
    <source>
        <dbReference type="Proteomes" id="UP000050640"/>
    </source>
</evidence>
<dbReference type="Proteomes" id="UP000050640">
    <property type="component" value="Unplaced"/>
</dbReference>
<accession>A0A158Q6Z6</accession>
<evidence type="ECO:0000313" key="2">
    <source>
        <dbReference type="WBParaSite" id="EEL_0000100201-mRNA-1"/>
    </source>
</evidence>
<dbReference type="AlphaFoldDB" id="A0A158Q6Z6"/>
<proteinExistence type="predicted"/>
<keyword evidence="1" id="KW-1185">Reference proteome</keyword>
<reference evidence="2" key="1">
    <citation type="submission" date="2016-04" db="UniProtKB">
        <authorList>
            <consortium name="WormBaseParasite"/>
        </authorList>
    </citation>
    <scope>IDENTIFICATION</scope>
</reference>
<protein>
    <submittedName>
        <fullName evidence="2">FCP1 homology domain-containing protein</fullName>
    </submittedName>
</protein>
<dbReference type="WBParaSite" id="EEL_0000100201-mRNA-1">
    <property type="protein sequence ID" value="EEL_0000100201-mRNA-1"/>
    <property type="gene ID" value="EEL_0000100201"/>
</dbReference>
<sequence length="228" mass="25673">MKDEVGITDVLHEKVGHMDAEVERMRKVLQAKEAVLEDVLCTINQLPRHPDNTVLIRNILKSEVKQSQNSNLSDFKCHTAWSALFLENICIAIIVENGTHYTVLPSCAAVCNCDVSDTTTVIFDDLLTTEYIPPESKRTLLVSFRKGFLLNKQVILVLDCDFVAMSDSYSDLAILSFLPSSIHSRQTQIVNILDLDESLKKYSLSEMDDLSLKGFLYSVFVTSILRLL</sequence>
<organism evidence="1 2">
    <name type="scientific">Elaeophora elaphi</name>
    <dbReference type="NCBI Taxonomy" id="1147741"/>
    <lineage>
        <taxon>Eukaryota</taxon>
        <taxon>Metazoa</taxon>
        <taxon>Ecdysozoa</taxon>
        <taxon>Nematoda</taxon>
        <taxon>Chromadorea</taxon>
        <taxon>Rhabditida</taxon>
        <taxon>Spirurina</taxon>
        <taxon>Spiruromorpha</taxon>
        <taxon>Filarioidea</taxon>
        <taxon>Onchocercidae</taxon>
        <taxon>Elaeophora</taxon>
    </lineage>
</organism>